<evidence type="ECO:0000313" key="3">
    <source>
        <dbReference type="Proteomes" id="UP001054945"/>
    </source>
</evidence>
<organism evidence="2 3">
    <name type="scientific">Caerostris extrusa</name>
    <name type="common">Bark spider</name>
    <name type="synonym">Caerostris bankana</name>
    <dbReference type="NCBI Taxonomy" id="172846"/>
    <lineage>
        <taxon>Eukaryota</taxon>
        <taxon>Metazoa</taxon>
        <taxon>Ecdysozoa</taxon>
        <taxon>Arthropoda</taxon>
        <taxon>Chelicerata</taxon>
        <taxon>Arachnida</taxon>
        <taxon>Araneae</taxon>
        <taxon>Araneomorphae</taxon>
        <taxon>Entelegynae</taxon>
        <taxon>Araneoidea</taxon>
        <taxon>Araneidae</taxon>
        <taxon>Caerostris</taxon>
    </lineage>
</organism>
<name>A0AAV4WFB8_CAEEX</name>
<dbReference type="Proteomes" id="UP001054945">
    <property type="component" value="Unassembled WGS sequence"/>
</dbReference>
<gene>
    <name evidence="2" type="ORF">CEXT_132151</name>
</gene>
<evidence type="ECO:0000313" key="2">
    <source>
        <dbReference type="EMBL" id="GIY81505.1"/>
    </source>
</evidence>
<keyword evidence="3" id="KW-1185">Reference proteome</keyword>
<dbReference type="AlphaFoldDB" id="A0AAV4WFB8"/>
<feature type="region of interest" description="Disordered" evidence="1">
    <location>
        <begin position="372"/>
        <end position="392"/>
    </location>
</feature>
<comment type="caution">
    <text evidence="2">The sequence shown here is derived from an EMBL/GenBank/DDBJ whole genome shotgun (WGS) entry which is preliminary data.</text>
</comment>
<accession>A0AAV4WFB8</accession>
<reference evidence="2 3" key="1">
    <citation type="submission" date="2021-06" db="EMBL/GenBank/DDBJ databases">
        <title>Caerostris extrusa draft genome.</title>
        <authorList>
            <person name="Kono N."/>
            <person name="Arakawa K."/>
        </authorList>
    </citation>
    <scope>NUCLEOTIDE SEQUENCE [LARGE SCALE GENOMIC DNA]</scope>
</reference>
<evidence type="ECO:0000256" key="1">
    <source>
        <dbReference type="SAM" id="MobiDB-lite"/>
    </source>
</evidence>
<proteinExistence type="predicted"/>
<sequence length="392" mass="43697">MLITLFGGLMVDKPNIYSLTNASCTLPCESESSFHGNSSGHKLKQQCDLKKFKNRTSNEQIPLTDNCPLIQQHVIRDTNKATQKQKSKPSISKSCQLSTDEDRANIIENVQQKMEDCNFGIASEDSTNMNNTIKRSVQDEINQIASCFYLGKRTIYIQIMSIVSDKDQANIIENGEQKMEDCYLGIPSNYLTIIDNIIEMSVQDEINQNCQTASTSVKEPSISKSCHLSTDKDRANVIENAEQKMEDCNLGIPSEDSTNINNTIKISVQDINQNCRTVSTSVKEPSISKSCHLSTVKDRANVIENVEQKMEDCNLGIPSEDSTNINNTIKISVQDINQNCRTVSTSVKEPSISKSYPLSTDTDRANVIENGEQKMEDCNLGIPSEDSTNHRQ</sequence>
<protein>
    <submittedName>
        <fullName evidence="2">Uncharacterized protein</fullName>
    </submittedName>
</protein>
<dbReference type="EMBL" id="BPLR01016136">
    <property type="protein sequence ID" value="GIY81505.1"/>
    <property type="molecule type" value="Genomic_DNA"/>
</dbReference>